<dbReference type="InterPro" id="IPR036034">
    <property type="entry name" value="PDZ_sf"/>
</dbReference>
<dbReference type="Gene3D" id="2.30.42.10">
    <property type="match status" value="1"/>
</dbReference>
<keyword evidence="3" id="KW-1185">Reference proteome</keyword>
<dbReference type="PANTHER" id="PTHR31327:SF5">
    <property type="entry name" value="PDZ DOMAIN-CONTAINING PROTEIN"/>
    <property type="match status" value="1"/>
</dbReference>
<comment type="caution">
    <text evidence="2">The sequence shown here is derived from an EMBL/GenBank/DDBJ whole genome shotgun (WGS) entry which is preliminary data.</text>
</comment>
<sequence length="177" mass="18818">MSGHPSTVMIAMVETGSLASRTIKSGDILVKVNDTYVLDRDAARQLLFSSISANKQVTLTIERAIGLMSLGPSPPPPSGARTTVAATSNISLSKEKSSTMTAALTVNKYLDQSLPADVLEILSSNKNFYKVACALPPCLIKSKETGTLKVDDGKLEVQIPYDPSPKPLQTTPKRLGS</sequence>
<reference evidence="2" key="1">
    <citation type="submission" date="2020-10" db="EMBL/GenBank/DDBJ databases">
        <authorList>
            <person name="Kikuchi T."/>
        </authorList>
    </citation>
    <scope>NUCLEOTIDE SEQUENCE</scope>
    <source>
        <strain evidence="2">NKZ352</strain>
    </source>
</reference>
<dbReference type="OrthoDB" id="5852987at2759"/>
<dbReference type="InterPro" id="IPR040264">
    <property type="entry name" value="T15H9.4-like"/>
</dbReference>
<evidence type="ECO:0000313" key="3">
    <source>
        <dbReference type="Proteomes" id="UP000835052"/>
    </source>
</evidence>
<evidence type="ECO:0000313" key="2">
    <source>
        <dbReference type="EMBL" id="CAD6195304.1"/>
    </source>
</evidence>
<dbReference type="SUPFAM" id="SSF50156">
    <property type="entry name" value="PDZ domain-like"/>
    <property type="match status" value="1"/>
</dbReference>
<dbReference type="Proteomes" id="UP000835052">
    <property type="component" value="Unassembled WGS sequence"/>
</dbReference>
<dbReference type="EMBL" id="CAJGYM010000053">
    <property type="protein sequence ID" value="CAD6195304.1"/>
    <property type="molecule type" value="Genomic_DNA"/>
</dbReference>
<proteinExistence type="predicted"/>
<gene>
    <name evidence="2" type="ORF">CAUJ_LOCUS11223</name>
</gene>
<dbReference type="AlphaFoldDB" id="A0A8S1HHR9"/>
<evidence type="ECO:0000256" key="1">
    <source>
        <dbReference type="SAM" id="MobiDB-lite"/>
    </source>
</evidence>
<protein>
    <recommendedName>
        <fullName evidence="4">PDZ domain-containing protein</fullName>
    </recommendedName>
</protein>
<name>A0A8S1HHR9_9PELO</name>
<feature type="region of interest" description="Disordered" evidence="1">
    <location>
        <begin position="158"/>
        <end position="177"/>
    </location>
</feature>
<organism evidence="2 3">
    <name type="scientific">Caenorhabditis auriculariae</name>
    <dbReference type="NCBI Taxonomy" id="2777116"/>
    <lineage>
        <taxon>Eukaryota</taxon>
        <taxon>Metazoa</taxon>
        <taxon>Ecdysozoa</taxon>
        <taxon>Nematoda</taxon>
        <taxon>Chromadorea</taxon>
        <taxon>Rhabditida</taxon>
        <taxon>Rhabditina</taxon>
        <taxon>Rhabditomorpha</taxon>
        <taxon>Rhabditoidea</taxon>
        <taxon>Rhabditidae</taxon>
        <taxon>Peloderinae</taxon>
        <taxon>Caenorhabditis</taxon>
    </lineage>
</organism>
<dbReference type="PANTHER" id="PTHR31327">
    <property type="entry name" value="SPERM MEIOSIS PDZ DOMAIN CONTAINING PROTEINS-RELATED"/>
    <property type="match status" value="1"/>
</dbReference>
<evidence type="ECO:0008006" key="4">
    <source>
        <dbReference type="Google" id="ProtNLM"/>
    </source>
</evidence>
<feature type="compositionally biased region" description="Polar residues" evidence="1">
    <location>
        <begin position="167"/>
        <end position="177"/>
    </location>
</feature>
<accession>A0A8S1HHR9</accession>